<evidence type="ECO:0000256" key="1">
    <source>
        <dbReference type="SAM" id="MobiDB-lite"/>
    </source>
</evidence>
<feature type="signal peptide" evidence="2">
    <location>
        <begin position="1"/>
        <end position="26"/>
    </location>
</feature>
<sequence>MKRIGLSLVAAAAIVLSISAVRPAIAYFTDTVETSGKFDLKIGDGKPGIDEKVEGMTKSITIKNTGDYDIFVRAKAIAPETCTLTPQLAEGWSKGDGDFYYYSKPVSPGEATETELKIHITSNSDYDFNVVIVQEATKVLYDEAGNPSADWNAKISRTQQEAPATEVQESDTTPAQ</sequence>
<keyword evidence="2" id="KW-0732">Signal</keyword>
<dbReference type="KEGG" id="pxv:FXF36_01310"/>
<accession>A0A5P6VMF3</accession>
<protein>
    <recommendedName>
        <fullName evidence="5">SipW-cognate class signal peptide</fullName>
    </recommendedName>
</protein>
<gene>
    <name evidence="3" type="ORF">FXF36_01310</name>
</gene>
<evidence type="ECO:0000313" key="3">
    <source>
        <dbReference type="EMBL" id="QFJ53600.1"/>
    </source>
</evidence>
<feature type="region of interest" description="Disordered" evidence="1">
    <location>
        <begin position="146"/>
        <end position="176"/>
    </location>
</feature>
<reference evidence="4" key="1">
    <citation type="submission" date="2019-08" db="EMBL/GenBank/DDBJ databases">
        <title>Complete Genome Sequence of the Polysaccharide-Degrading Rumen Bacterium Pseudobutyrivibrio xylanivorans MA3014.</title>
        <authorList>
            <person name="Palevich N."/>
            <person name="Maclean P.H."/>
            <person name="Kelly W.J."/>
            <person name="Leahy S.C."/>
            <person name="Rakonjac J."/>
            <person name="Attwood G.T."/>
        </authorList>
    </citation>
    <scope>NUCLEOTIDE SEQUENCE [LARGE SCALE GENOMIC DNA]</scope>
    <source>
        <strain evidence="4">MA3014</strain>
    </source>
</reference>
<evidence type="ECO:0008006" key="5">
    <source>
        <dbReference type="Google" id="ProtNLM"/>
    </source>
</evidence>
<dbReference type="RefSeq" id="WP_151622098.1">
    <property type="nucleotide sequence ID" value="NZ_CP043028.1"/>
</dbReference>
<dbReference type="EMBL" id="CP043028">
    <property type="protein sequence ID" value="QFJ53600.1"/>
    <property type="molecule type" value="Genomic_DNA"/>
</dbReference>
<evidence type="ECO:0000313" key="4">
    <source>
        <dbReference type="Proteomes" id="UP000327030"/>
    </source>
</evidence>
<organism evidence="3 4">
    <name type="scientific">Pseudobutyrivibrio xylanivorans</name>
    <dbReference type="NCBI Taxonomy" id="185007"/>
    <lineage>
        <taxon>Bacteria</taxon>
        <taxon>Bacillati</taxon>
        <taxon>Bacillota</taxon>
        <taxon>Clostridia</taxon>
        <taxon>Lachnospirales</taxon>
        <taxon>Lachnospiraceae</taxon>
        <taxon>Pseudobutyrivibrio</taxon>
    </lineage>
</organism>
<dbReference type="OrthoDB" id="3183968at2"/>
<feature type="chain" id="PRO_5024938873" description="SipW-cognate class signal peptide" evidence="2">
    <location>
        <begin position="27"/>
        <end position="176"/>
    </location>
</feature>
<evidence type="ECO:0000256" key="2">
    <source>
        <dbReference type="SAM" id="SignalP"/>
    </source>
</evidence>
<dbReference type="AlphaFoldDB" id="A0A5P6VMF3"/>
<proteinExistence type="predicted"/>
<dbReference type="Proteomes" id="UP000327030">
    <property type="component" value="Chromosome 1"/>
</dbReference>
<name>A0A5P6VMF3_PSEXY</name>